<keyword evidence="1" id="KW-1133">Transmembrane helix</keyword>
<dbReference type="EMBL" id="AOGX02000015">
    <property type="protein sequence ID" value="EOQ88806.1"/>
    <property type="molecule type" value="Genomic_DNA"/>
</dbReference>
<accession>A0A5E8HFP0</accession>
<reference evidence="2 3" key="1">
    <citation type="submission" date="2013-04" db="EMBL/GenBank/DDBJ databases">
        <authorList>
            <person name="Harkins D.M."/>
            <person name="Durkin A.S."/>
            <person name="Brinkac L.M."/>
            <person name="Haft D.H."/>
            <person name="Selengut J.D."/>
            <person name="Sanka R."/>
            <person name="DePew J."/>
            <person name="Purushe J."/>
            <person name="Hartskeerl R.A."/>
            <person name="Ahmed A."/>
            <person name="van der Linden H."/>
            <person name="Goris M.G.A."/>
            <person name="Vinetz J.M."/>
            <person name="Sutton G.G."/>
            <person name="Nierman W.C."/>
            <person name="Fouts D.E."/>
        </authorList>
    </citation>
    <scope>NUCLEOTIDE SEQUENCE [LARGE SCALE GENOMIC DNA]</scope>
    <source>
        <strain evidence="2 3">Sao Paulo</strain>
    </source>
</reference>
<name>A0A5E8HFP0_9LEPT</name>
<protein>
    <submittedName>
        <fullName evidence="2">Uncharacterized protein</fullName>
    </submittedName>
</protein>
<evidence type="ECO:0000256" key="1">
    <source>
        <dbReference type="SAM" id="Phobius"/>
    </source>
</evidence>
<dbReference type="Proteomes" id="UP000013996">
    <property type="component" value="Unassembled WGS sequence"/>
</dbReference>
<keyword evidence="1" id="KW-0472">Membrane</keyword>
<evidence type="ECO:0000313" key="3">
    <source>
        <dbReference type="Proteomes" id="UP000013996"/>
    </source>
</evidence>
<proteinExistence type="predicted"/>
<sequence length="121" mass="13906">MTENTIWFQVVETLKWLASPFAAWYVIRTISITEVMVSAICVFRLNRQSAKNRSKIHTVDREYTPKEMVNLIGLIQRFTPKRVLVSRKTKGIMDIVSTAIAIPFQKSGCFLKSAYFIMLTA</sequence>
<gene>
    <name evidence="2" type="ORF">LEP1GSC202_0683</name>
</gene>
<dbReference type="STRING" id="1249483.LEP1GSC202_0683"/>
<dbReference type="AlphaFoldDB" id="A0A5E8HFP0"/>
<evidence type="ECO:0000313" key="2">
    <source>
        <dbReference type="EMBL" id="EOQ88806.1"/>
    </source>
</evidence>
<organism evidence="2 3">
    <name type="scientific">Leptospira yanagawae serovar Saopaulo str. Sao Paulo = ATCC 700523</name>
    <dbReference type="NCBI Taxonomy" id="1249483"/>
    <lineage>
        <taxon>Bacteria</taxon>
        <taxon>Pseudomonadati</taxon>
        <taxon>Spirochaetota</taxon>
        <taxon>Spirochaetia</taxon>
        <taxon>Leptospirales</taxon>
        <taxon>Leptospiraceae</taxon>
        <taxon>Leptospira</taxon>
    </lineage>
</organism>
<comment type="caution">
    <text evidence="2">The sequence shown here is derived from an EMBL/GenBank/DDBJ whole genome shotgun (WGS) entry which is preliminary data.</text>
</comment>
<feature type="transmembrane region" description="Helical" evidence="1">
    <location>
        <begin position="22"/>
        <end position="45"/>
    </location>
</feature>
<keyword evidence="1" id="KW-0812">Transmembrane</keyword>